<evidence type="ECO:0000313" key="4">
    <source>
        <dbReference type="Proteomes" id="UP000758155"/>
    </source>
</evidence>
<name>A0A9P4WGX9_9PLEO</name>
<dbReference type="SUPFAM" id="SSF51338">
    <property type="entry name" value="Composite domain of metallo-dependent hydrolases"/>
    <property type="match status" value="1"/>
</dbReference>
<evidence type="ECO:0000256" key="1">
    <source>
        <dbReference type="ARBA" id="ARBA00022801"/>
    </source>
</evidence>
<dbReference type="InterPro" id="IPR050287">
    <property type="entry name" value="MTA/SAH_deaminase"/>
</dbReference>
<dbReference type="EMBL" id="SWKV01000112">
    <property type="protein sequence ID" value="KAF3032048.1"/>
    <property type="molecule type" value="Genomic_DNA"/>
</dbReference>
<comment type="caution">
    <text evidence="3">The sequence shown here is derived from an EMBL/GenBank/DDBJ whole genome shotgun (WGS) entry which is preliminary data.</text>
</comment>
<dbReference type="Gene3D" id="2.30.40.10">
    <property type="entry name" value="Urease, subunit C, domain 1"/>
    <property type="match status" value="1"/>
</dbReference>
<accession>A0A9P4WGX9</accession>
<proteinExistence type="predicted"/>
<organism evidence="3 4">
    <name type="scientific">Didymella heteroderae</name>
    <dbReference type="NCBI Taxonomy" id="1769908"/>
    <lineage>
        <taxon>Eukaryota</taxon>
        <taxon>Fungi</taxon>
        <taxon>Dikarya</taxon>
        <taxon>Ascomycota</taxon>
        <taxon>Pezizomycotina</taxon>
        <taxon>Dothideomycetes</taxon>
        <taxon>Pleosporomycetidae</taxon>
        <taxon>Pleosporales</taxon>
        <taxon>Pleosporineae</taxon>
        <taxon>Didymellaceae</taxon>
        <taxon>Didymella</taxon>
    </lineage>
</organism>
<dbReference type="PANTHER" id="PTHR43794:SF11">
    <property type="entry name" value="AMIDOHYDROLASE-RELATED DOMAIN-CONTAINING PROTEIN"/>
    <property type="match status" value="1"/>
</dbReference>
<dbReference type="Gene3D" id="3.20.20.140">
    <property type="entry name" value="Metal-dependent hydrolases"/>
    <property type="match status" value="1"/>
</dbReference>
<dbReference type="AlphaFoldDB" id="A0A9P4WGX9"/>
<dbReference type="GO" id="GO:0016810">
    <property type="term" value="F:hydrolase activity, acting on carbon-nitrogen (but not peptide) bonds"/>
    <property type="evidence" value="ECO:0007669"/>
    <property type="project" value="InterPro"/>
</dbReference>
<dbReference type="PANTHER" id="PTHR43794">
    <property type="entry name" value="AMINOHYDROLASE SSNA-RELATED"/>
    <property type="match status" value="1"/>
</dbReference>
<keyword evidence="4" id="KW-1185">Reference proteome</keyword>
<dbReference type="InterPro" id="IPR006680">
    <property type="entry name" value="Amidohydro-rel"/>
</dbReference>
<protein>
    <recommendedName>
        <fullName evidence="2">Amidohydrolase-related domain-containing protein</fullName>
    </recommendedName>
</protein>
<gene>
    <name evidence="3" type="ORF">E8E12_000711</name>
</gene>
<dbReference type="SUPFAM" id="SSF51556">
    <property type="entry name" value="Metallo-dependent hydrolases"/>
    <property type="match status" value="1"/>
</dbReference>
<evidence type="ECO:0000259" key="2">
    <source>
        <dbReference type="Pfam" id="PF01979"/>
    </source>
</evidence>
<evidence type="ECO:0000313" key="3">
    <source>
        <dbReference type="EMBL" id="KAF3032048.1"/>
    </source>
</evidence>
<dbReference type="OrthoDB" id="194468at2759"/>
<reference evidence="3" key="1">
    <citation type="submission" date="2019-04" db="EMBL/GenBank/DDBJ databases">
        <title>Sequencing of skin fungus with MAO and IRED activity.</title>
        <authorList>
            <person name="Marsaioli A.J."/>
            <person name="Bonatto J.M.C."/>
            <person name="Reis Junior O."/>
        </authorList>
    </citation>
    <scope>NUCLEOTIDE SEQUENCE</scope>
    <source>
        <strain evidence="3">28M1</strain>
    </source>
</reference>
<sequence length="506" mass="54723">MADSSSKKLLLINGIVLVHNAEDHVIATKKDILIEDGKIAKLGTDLEANDRLEVIDCTDKLISPGFVDTHHHGWQTQLKGRHANQSLLEYMVTGNMQSVQFSPEDVYYGQLAGMLEGIAAGTTTVVDHAHVTCSPDHVKLAIAAAASSGIRSVFCYTPIMRVKQFNPLTYHPNPFEDWVMQTFDELADKGPFGEARVKLGFAFDLFFLPPEMIKSLFSRVKGKGVKTITCHGSVSLGNVVKSLKDLDLLDESIIISHGGVIRSADAELIKASGAHLSSTPSSELQMAMGRPYCFDASFIDGGVTGDATGLQDYASLGVDCHTITGGSILTEARIGLQNARNTFGEYYMKQGKAPRTVPDNLSVEAAFNLATIKGAEAANMSNEVGRIAEGFRADLVIFDALSPAMVAAAQHDPVASIILHSTPADIDTVIVDGIVRKRSGKLLTVSIDKEARQVTSENALDWATVARKVVSSRAKMQKEMDKIDFVEASNALHKLFHVDESRIVDV</sequence>
<dbReference type="Proteomes" id="UP000758155">
    <property type="component" value="Unassembled WGS sequence"/>
</dbReference>
<dbReference type="InterPro" id="IPR011059">
    <property type="entry name" value="Metal-dep_hydrolase_composite"/>
</dbReference>
<keyword evidence="1" id="KW-0378">Hydrolase</keyword>
<dbReference type="InterPro" id="IPR032466">
    <property type="entry name" value="Metal_Hydrolase"/>
</dbReference>
<feature type="domain" description="Amidohydrolase-related" evidence="2">
    <location>
        <begin position="62"/>
        <end position="434"/>
    </location>
</feature>
<dbReference type="Pfam" id="PF01979">
    <property type="entry name" value="Amidohydro_1"/>
    <property type="match status" value="1"/>
</dbReference>